<dbReference type="PANTHER" id="PTHR43547:SF2">
    <property type="entry name" value="HYBRID SIGNAL TRANSDUCTION HISTIDINE KINASE C"/>
    <property type="match status" value="1"/>
</dbReference>
<dbReference type="GO" id="GO:0000155">
    <property type="term" value="F:phosphorelay sensor kinase activity"/>
    <property type="evidence" value="ECO:0007669"/>
    <property type="project" value="TreeGrafter"/>
</dbReference>
<dbReference type="InterPro" id="IPR005467">
    <property type="entry name" value="His_kinase_dom"/>
</dbReference>
<dbReference type="Pfam" id="PF13589">
    <property type="entry name" value="HATPase_c_3"/>
    <property type="match status" value="1"/>
</dbReference>
<evidence type="ECO:0000259" key="4">
    <source>
        <dbReference type="PROSITE" id="PS50109"/>
    </source>
</evidence>
<accession>A0A4Y9S8L1</accession>
<dbReference type="EMBL" id="SPVG01000199">
    <property type="protein sequence ID" value="TFW17703.1"/>
    <property type="molecule type" value="Genomic_DNA"/>
</dbReference>
<keyword evidence="5" id="KW-0808">Transferase</keyword>
<feature type="domain" description="Histidine kinase" evidence="4">
    <location>
        <begin position="676"/>
        <end position="785"/>
    </location>
</feature>
<dbReference type="InterPro" id="IPR004358">
    <property type="entry name" value="Sig_transdc_His_kin-like_C"/>
</dbReference>
<keyword evidence="3" id="KW-0597">Phosphoprotein</keyword>
<organism evidence="5 6">
    <name type="scientific">Duganella callida</name>
    <dbReference type="NCBI Taxonomy" id="2561932"/>
    <lineage>
        <taxon>Bacteria</taxon>
        <taxon>Pseudomonadati</taxon>
        <taxon>Pseudomonadota</taxon>
        <taxon>Betaproteobacteria</taxon>
        <taxon>Burkholderiales</taxon>
        <taxon>Oxalobacteraceae</taxon>
        <taxon>Telluria group</taxon>
        <taxon>Duganella</taxon>
    </lineage>
</organism>
<dbReference type="SMART" id="SM00387">
    <property type="entry name" value="HATPase_c"/>
    <property type="match status" value="1"/>
</dbReference>
<name>A0A4Y9S8L1_9BURK</name>
<dbReference type="Pfam" id="PF02518">
    <property type="entry name" value="HATPase_c"/>
    <property type="match status" value="1"/>
</dbReference>
<proteinExistence type="predicted"/>
<dbReference type="Gene3D" id="3.30.565.10">
    <property type="entry name" value="Histidine kinase-like ATPase, C-terminal domain"/>
    <property type="match status" value="2"/>
</dbReference>
<dbReference type="InterPro" id="IPR003594">
    <property type="entry name" value="HATPase_dom"/>
</dbReference>
<keyword evidence="5" id="KW-0418">Kinase</keyword>
<dbReference type="CDD" id="cd00075">
    <property type="entry name" value="HATPase"/>
    <property type="match status" value="1"/>
</dbReference>
<protein>
    <recommendedName>
        <fullName evidence="2">histidine kinase</fullName>
        <ecNumber evidence="2">2.7.13.3</ecNumber>
    </recommendedName>
</protein>
<dbReference type="OrthoDB" id="9816482at2"/>
<sequence length="787" mass="87704">MTEQSRGAQPFRVAARAMRQLGAELITSDEMALYELIKNGFDAESPRTVVAISAPADAAAVALVQEQLSARKITVKVAIERLEKTLSPDLTMEQRASALRLFNGNGSTQDELCDFLRTFLHESFWIEVRDTGHGMSADELRDKFMMVGTPNKLIEKKRATRTILGEKGIGRLSMMKLGEIATVSSKVAGDARWNYIQFDWKKFDEPGAELGSVLFEVSEGNRDSAEVHGTVIRINELLANWSAAKVNDFLNKYVRRLQDPFAKPRRPYPIDVLLNGHRLSIAPIPSWLLEVAQFRCEIKYTPSPTDGNAVALRREVFWKGASSPEIRTWTLDELAALAGVPTQACRNLGPFTASCHWFNRALIVGTLDNPKPKMLAELNVWCGGFAVYRDGFRVGQTGGMEDDWLEWDGKALKTKGFMLNRYQTVGAIAISSEGNPRLIDAANRERLVSCPEQTLLVALFGEILVKDLRSHIDAIKQVEVKKAIEEESAEESLKRSEDSLKNTLMTVEEIARSVPATVQPKIEDVRRSLVAQVEYVETIRGALQLARETRVELLELANIGLVVEIVVHELTRLTQSTGDLLLHLRKATANDAPLVGLIDNLQSQIKATSKRISSVDVLSPSGRNRKERFNVVAQLKTVVGGFDARFRRHLIDCVVLVDGKPATTQVFEVLLVRGLIAQVLENLLTNSAYWVQQGLKDGEEHRRIVVELDTLSSVIMVTDNGPGIDPLHGESVFRPYFTMRKRGKGLGLYIARELVEYHGGKLYLDSTGEPDGRLRTFVLELPREGIE</sequence>
<dbReference type="PRINTS" id="PR00344">
    <property type="entry name" value="BCTRLSENSOR"/>
</dbReference>
<evidence type="ECO:0000256" key="2">
    <source>
        <dbReference type="ARBA" id="ARBA00012438"/>
    </source>
</evidence>
<dbReference type="Proteomes" id="UP000297729">
    <property type="component" value="Unassembled WGS sequence"/>
</dbReference>
<reference evidence="5 6" key="1">
    <citation type="submission" date="2019-03" db="EMBL/GenBank/DDBJ databases">
        <title>Draft Genome Sequence of Duganella callidus sp. nov., a Novel Duganella Species Isolated from Cultivated Soil.</title>
        <authorList>
            <person name="Raths R."/>
            <person name="Peta V."/>
            <person name="Bucking H."/>
        </authorList>
    </citation>
    <scope>NUCLEOTIDE SEQUENCE [LARGE SCALE GENOMIC DNA]</scope>
    <source>
        <strain evidence="5 6">DN04</strain>
    </source>
</reference>
<dbReference type="EC" id="2.7.13.3" evidence="2"/>
<comment type="catalytic activity">
    <reaction evidence="1">
        <text>ATP + protein L-histidine = ADP + protein N-phospho-L-histidine.</text>
        <dbReference type="EC" id="2.7.13.3"/>
    </reaction>
</comment>
<evidence type="ECO:0000256" key="1">
    <source>
        <dbReference type="ARBA" id="ARBA00000085"/>
    </source>
</evidence>
<evidence type="ECO:0000313" key="6">
    <source>
        <dbReference type="Proteomes" id="UP000297729"/>
    </source>
</evidence>
<dbReference type="AlphaFoldDB" id="A0A4Y9S8L1"/>
<evidence type="ECO:0000256" key="3">
    <source>
        <dbReference type="ARBA" id="ARBA00022553"/>
    </source>
</evidence>
<dbReference type="PROSITE" id="PS50109">
    <property type="entry name" value="HIS_KIN"/>
    <property type="match status" value="1"/>
</dbReference>
<gene>
    <name evidence="5" type="ORF">E4L98_20015</name>
</gene>
<dbReference type="PANTHER" id="PTHR43547">
    <property type="entry name" value="TWO-COMPONENT HISTIDINE KINASE"/>
    <property type="match status" value="1"/>
</dbReference>
<dbReference type="RefSeq" id="WP_135203307.1">
    <property type="nucleotide sequence ID" value="NZ_SPVG01000199.1"/>
</dbReference>
<evidence type="ECO:0000313" key="5">
    <source>
        <dbReference type="EMBL" id="TFW17703.1"/>
    </source>
</evidence>
<dbReference type="SUPFAM" id="SSF55874">
    <property type="entry name" value="ATPase domain of HSP90 chaperone/DNA topoisomerase II/histidine kinase"/>
    <property type="match status" value="2"/>
</dbReference>
<comment type="caution">
    <text evidence="5">The sequence shown here is derived from an EMBL/GenBank/DDBJ whole genome shotgun (WGS) entry which is preliminary data.</text>
</comment>
<keyword evidence="6" id="KW-1185">Reference proteome</keyword>
<dbReference type="InterPro" id="IPR036890">
    <property type="entry name" value="HATPase_C_sf"/>
</dbReference>